<keyword evidence="1" id="KW-0472">Membrane</keyword>
<feature type="transmembrane region" description="Helical" evidence="1">
    <location>
        <begin position="216"/>
        <end position="234"/>
    </location>
</feature>
<evidence type="ECO:0000313" key="3">
    <source>
        <dbReference type="Proteomes" id="UP000324282"/>
    </source>
</evidence>
<keyword evidence="1" id="KW-0812">Transmembrane</keyword>
<dbReference type="EMBL" id="VNHQ01000012">
    <property type="protein sequence ID" value="TYP65457.1"/>
    <property type="molecule type" value="Genomic_DNA"/>
</dbReference>
<accession>A0A5S5BEH9</accession>
<evidence type="ECO:0000313" key="2">
    <source>
        <dbReference type="EMBL" id="TYP65457.1"/>
    </source>
</evidence>
<protein>
    <submittedName>
        <fullName evidence="2">Uncharacterized protein</fullName>
    </submittedName>
</protein>
<sequence length="429" mass="48621">MSTLIYIACVLVYFLFCFSIKGKFGGVTFLYICISVYFLPVLTGSVVDWNLVFARSGYAVPTAADMAPVSWYLSFLYIYITGLAIFFEFVLGRKSAFNSSYSAMEEKDKYLFFVFFALYFIVFLFLYFHGSLYKHAAAEADQGAALALLTAFSIATIAFGIFSSQKLLIALAVLVALSTLMTGTRTPLAFMMFFLVLKYVYKHGISVNELTKHKKLILLGLIGVFVIYISKYIYSHLNIYGIEGLGILYTGMTSGEYCYTCGFEPAWQMSLFDLARNNIYKLSDIDYHQMLLSWLAVLPIPLFVFDGGSDYVSEYLRSAIFPNAAYSLAGNVLIEALILFGDVGPFLFIFSWFMIVFLLDLSIMHSLKIESKLLFVLCVVLLIYVAFFWNRYMLGSALGHIRNFFYMYVSICFFYALVKHVSRGVNGKQ</sequence>
<dbReference type="AlphaFoldDB" id="A0A5S5BEH9"/>
<feature type="transmembrane region" description="Helical" evidence="1">
    <location>
        <begin position="71"/>
        <end position="90"/>
    </location>
</feature>
<name>A0A5S5BEH9_STUST</name>
<organism evidence="2 3">
    <name type="scientific">Stutzerimonas stutzeri</name>
    <name type="common">Pseudomonas stutzeri</name>
    <dbReference type="NCBI Taxonomy" id="316"/>
    <lineage>
        <taxon>Bacteria</taxon>
        <taxon>Pseudomonadati</taxon>
        <taxon>Pseudomonadota</taxon>
        <taxon>Gammaproteobacteria</taxon>
        <taxon>Pseudomonadales</taxon>
        <taxon>Pseudomonadaceae</taxon>
        <taxon>Stutzerimonas</taxon>
    </lineage>
</organism>
<evidence type="ECO:0000256" key="1">
    <source>
        <dbReference type="SAM" id="Phobius"/>
    </source>
</evidence>
<feature type="transmembrane region" description="Helical" evidence="1">
    <location>
        <begin position="144"/>
        <end position="162"/>
    </location>
</feature>
<dbReference type="Proteomes" id="UP000324282">
    <property type="component" value="Unassembled WGS sequence"/>
</dbReference>
<feature type="transmembrane region" description="Helical" evidence="1">
    <location>
        <begin position="346"/>
        <end position="364"/>
    </location>
</feature>
<gene>
    <name evidence="2" type="ORF">A9A72_122592</name>
</gene>
<comment type="caution">
    <text evidence="2">The sequence shown here is derived from an EMBL/GenBank/DDBJ whole genome shotgun (WGS) entry which is preliminary data.</text>
</comment>
<keyword evidence="1" id="KW-1133">Transmembrane helix</keyword>
<proteinExistence type="predicted"/>
<feature type="transmembrane region" description="Helical" evidence="1">
    <location>
        <begin position="291"/>
        <end position="308"/>
    </location>
</feature>
<reference evidence="2 3" key="1">
    <citation type="submission" date="2019-07" db="EMBL/GenBank/DDBJ databases">
        <title>Deep subsurface shale carbon reservoir microbial communities from Ohio and West Virginia, USA.</title>
        <authorList>
            <person name="Wrighton K."/>
        </authorList>
    </citation>
    <scope>NUCLEOTIDE SEQUENCE [LARGE SCALE GENOMIC DNA]</scope>
    <source>
        <strain evidence="2 3">NP_8Ht</strain>
    </source>
</reference>
<feature type="transmembrane region" description="Helical" evidence="1">
    <location>
        <begin position="29"/>
        <end position="51"/>
    </location>
</feature>
<feature type="transmembrane region" description="Helical" evidence="1">
    <location>
        <begin position="110"/>
        <end position="132"/>
    </location>
</feature>
<feature type="transmembrane region" description="Helical" evidence="1">
    <location>
        <begin position="320"/>
        <end position="340"/>
    </location>
</feature>
<feature type="transmembrane region" description="Helical" evidence="1">
    <location>
        <begin position="373"/>
        <end position="392"/>
    </location>
</feature>
<feature type="transmembrane region" description="Helical" evidence="1">
    <location>
        <begin position="404"/>
        <end position="422"/>
    </location>
</feature>
<feature type="transmembrane region" description="Helical" evidence="1">
    <location>
        <begin position="168"/>
        <end position="195"/>
    </location>
</feature>